<evidence type="ECO:0008006" key="3">
    <source>
        <dbReference type="Google" id="ProtNLM"/>
    </source>
</evidence>
<name>A0A8J3KBE5_9ACTN</name>
<dbReference type="AlphaFoldDB" id="A0A8J3KBE5"/>
<accession>A0A8J3KBE5</accession>
<evidence type="ECO:0000313" key="1">
    <source>
        <dbReference type="EMBL" id="GIF94140.1"/>
    </source>
</evidence>
<gene>
    <name evidence="1" type="ORF">Cch02nite_75840</name>
</gene>
<dbReference type="EMBL" id="BONG01000083">
    <property type="protein sequence ID" value="GIF94140.1"/>
    <property type="molecule type" value="Genomic_DNA"/>
</dbReference>
<evidence type="ECO:0000313" key="2">
    <source>
        <dbReference type="Proteomes" id="UP000619293"/>
    </source>
</evidence>
<dbReference type="RefSeq" id="WP_191843473.1">
    <property type="nucleotide sequence ID" value="NZ_BAAALB010000055.1"/>
</dbReference>
<keyword evidence="2" id="KW-1185">Reference proteome</keyword>
<organism evidence="1 2">
    <name type="scientific">Catellatospora chokoriensis</name>
    <dbReference type="NCBI Taxonomy" id="310353"/>
    <lineage>
        <taxon>Bacteria</taxon>
        <taxon>Bacillati</taxon>
        <taxon>Actinomycetota</taxon>
        <taxon>Actinomycetes</taxon>
        <taxon>Micromonosporales</taxon>
        <taxon>Micromonosporaceae</taxon>
        <taxon>Catellatospora</taxon>
    </lineage>
</organism>
<sequence length="201" mass="22105">MVPSLSATGFTVVEQFIDPPLARTLYAMLLLRRARGEYKRDDQVADALSFWGDSTLDALLLGLLPEVEHASGCSLLPTYSYARLYLPGNELKRHSDRDACEIAVTIHLGRQGIAPPPICFAPGVAVTQHPGDAVVYFGTQVEHWRDTFHGDNFGQVFLNYVRADGSSRRHMFDGRQDAYPPEIVQPLLVRAGALGDAQVPA</sequence>
<reference evidence="1 2" key="1">
    <citation type="submission" date="2021-01" db="EMBL/GenBank/DDBJ databases">
        <title>Whole genome shotgun sequence of Catellatospora chokoriensis NBRC 107358.</title>
        <authorList>
            <person name="Komaki H."/>
            <person name="Tamura T."/>
        </authorList>
    </citation>
    <scope>NUCLEOTIDE SEQUENCE [LARGE SCALE GENOMIC DNA]</scope>
    <source>
        <strain evidence="1 2">NBRC 107358</strain>
    </source>
</reference>
<comment type="caution">
    <text evidence="1">The sequence shown here is derived from an EMBL/GenBank/DDBJ whole genome shotgun (WGS) entry which is preliminary data.</text>
</comment>
<dbReference type="Proteomes" id="UP000619293">
    <property type="component" value="Unassembled WGS sequence"/>
</dbReference>
<protein>
    <recommendedName>
        <fullName evidence="3">Ferrochelatase</fullName>
    </recommendedName>
</protein>
<proteinExistence type="predicted"/>